<protein>
    <submittedName>
        <fullName evidence="2">Uncharacterized protein</fullName>
    </submittedName>
</protein>
<accession>A0A380CHW6</accession>
<proteinExistence type="predicted"/>
<evidence type="ECO:0000256" key="1">
    <source>
        <dbReference type="SAM" id="Coils"/>
    </source>
</evidence>
<evidence type="ECO:0000313" key="3">
    <source>
        <dbReference type="Proteomes" id="UP000254956"/>
    </source>
</evidence>
<dbReference type="OrthoDB" id="2415953at2"/>
<dbReference type="RefSeq" id="WP_103388003.1">
    <property type="nucleotide sequence ID" value="NZ_PPQB01000005.1"/>
</dbReference>
<sequence>MRLNKKLETQLNLYKEFNENQILLHELNKALKQRDQYKTERDTLIDDLTWYKAKVERLEHENKRLTRLTHKLTTHRIMWDNLKDWRRDMLEIDKNDTQLIGLGLVMDDLEKRHLYKGDE</sequence>
<keyword evidence="1" id="KW-0175">Coiled coil</keyword>
<organism evidence="2 3">
    <name type="scientific">Staphylococcus arlettae</name>
    <dbReference type="NCBI Taxonomy" id="29378"/>
    <lineage>
        <taxon>Bacteria</taxon>
        <taxon>Bacillati</taxon>
        <taxon>Bacillota</taxon>
        <taxon>Bacilli</taxon>
        <taxon>Bacillales</taxon>
        <taxon>Staphylococcaceae</taxon>
        <taxon>Staphylococcus</taxon>
    </lineage>
</organism>
<name>A0A380CHW6_9STAP</name>
<gene>
    <name evidence="2" type="ORF">NCTC12413_01780</name>
</gene>
<reference evidence="2 3" key="1">
    <citation type="submission" date="2018-06" db="EMBL/GenBank/DDBJ databases">
        <authorList>
            <consortium name="Pathogen Informatics"/>
            <person name="Doyle S."/>
        </authorList>
    </citation>
    <scope>NUCLEOTIDE SEQUENCE [LARGE SCALE GENOMIC DNA]</scope>
    <source>
        <strain evidence="2 3">NCTC12413</strain>
    </source>
</reference>
<dbReference type="AlphaFoldDB" id="A0A380CHW6"/>
<evidence type="ECO:0000313" key="2">
    <source>
        <dbReference type="EMBL" id="SUJ20863.1"/>
    </source>
</evidence>
<feature type="coiled-coil region" evidence="1">
    <location>
        <begin position="20"/>
        <end position="68"/>
    </location>
</feature>
<dbReference type="Proteomes" id="UP000254956">
    <property type="component" value="Unassembled WGS sequence"/>
</dbReference>
<dbReference type="EMBL" id="UGZE01000001">
    <property type="protein sequence ID" value="SUJ20863.1"/>
    <property type="molecule type" value="Genomic_DNA"/>
</dbReference>